<feature type="compositionally biased region" description="Basic residues" evidence="2">
    <location>
        <begin position="83"/>
        <end position="93"/>
    </location>
</feature>
<protein>
    <submittedName>
        <fullName evidence="4">Histone H3/H4</fullName>
    </submittedName>
</protein>
<organism evidence="4 5">
    <name type="scientific">Actinoplanes lobatus</name>
    <dbReference type="NCBI Taxonomy" id="113568"/>
    <lineage>
        <taxon>Bacteria</taxon>
        <taxon>Bacillati</taxon>
        <taxon>Actinomycetota</taxon>
        <taxon>Actinomycetes</taxon>
        <taxon>Micromonosporales</taxon>
        <taxon>Micromonosporaceae</taxon>
        <taxon>Actinoplanes</taxon>
    </lineage>
</organism>
<accession>A0A7W7HCQ3</accession>
<feature type="region of interest" description="Disordered" evidence="2">
    <location>
        <begin position="83"/>
        <end position="103"/>
    </location>
</feature>
<name>A0A7W7HCQ3_9ACTN</name>
<evidence type="ECO:0000313" key="3">
    <source>
        <dbReference type="EMBL" id="GIE45170.1"/>
    </source>
</evidence>
<dbReference type="Proteomes" id="UP000631312">
    <property type="component" value="Unassembled WGS sequence"/>
</dbReference>
<sequence length="565" mass="62022">MALTTDIEAAAEAGRAAGAAGETATACPYAAQNTPRERACARAWVRAYLHARPPAAGVVDYDGADEHPVDEPGEQAATIGRHLPGRHNQKTHGNRYNTPGDKSSGFRRVVEHATHAAEHAGRRRTQVRAEPSGHDLAQFAGIPADEVIKGRNLYSGHHHDDRQLRQAAAEFRFDPDAPGALARYLDEHAAAVADNAERKATAPHNARHTRMPKLAASDPAVFGALVAWQDAERRSWLSSAPRTLPATQEDGIRHRQKHEAAEADAKTAEAGLGAAVEQARNDDSHWRRRVLEDDVGDDRFVNALPAVPDESSVRTVFDRLTEPIPRDTPPAVRAAAEAHRTARIEQEVAEALDRWLGDRIDYRFGSRDLDEATPAQREALRLETLRLYEQRDQARERVRAAGMATTSAANAETAAREAEQRADQEEGEQVVAEIRDRLGALPDGDVTARDAGKAMRKELGIPSATALKKAERGSDHQARLRAYAGQSVIREAEEVAQLRTALANNRAQLEQIRQRLARGGLRPGVRAALIRMALRFEALIGNNLASITHHERNLADARDRWFEEV</sequence>
<feature type="coiled-coil region" evidence="1">
    <location>
        <begin position="408"/>
        <end position="435"/>
    </location>
</feature>
<dbReference type="AlphaFoldDB" id="A0A7W7HCQ3"/>
<gene>
    <name evidence="3" type="ORF">Alo02nite_80680</name>
    <name evidence="4" type="ORF">BJ964_001918</name>
</gene>
<evidence type="ECO:0000256" key="2">
    <source>
        <dbReference type="SAM" id="MobiDB-lite"/>
    </source>
</evidence>
<evidence type="ECO:0000313" key="5">
    <source>
        <dbReference type="Proteomes" id="UP000590511"/>
    </source>
</evidence>
<keyword evidence="1" id="KW-0175">Coiled coil</keyword>
<dbReference type="RefSeq" id="WP_188120356.1">
    <property type="nucleotide sequence ID" value="NZ_BOMP01000156.1"/>
</dbReference>
<keyword evidence="6" id="KW-1185">Reference proteome</keyword>
<evidence type="ECO:0000313" key="6">
    <source>
        <dbReference type="Proteomes" id="UP000631312"/>
    </source>
</evidence>
<feature type="region of interest" description="Disordered" evidence="2">
    <location>
        <begin position="239"/>
        <end position="270"/>
    </location>
</feature>
<evidence type="ECO:0000313" key="4">
    <source>
        <dbReference type="EMBL" id="MBB4747757.1"/>
    </source>
</evidence>
<dbReference type="Proteomes" id="UP000590511">
    <property type="component" value="Unassembled WGS sequence"/>
</dbReference>
<reference evidence="3 6" key="2">
    <citation type="submission" date="2021-01" db="EMBL/GenBank/DDBJ databases">
        <title>Whole genome shotgun sequence of Actinoplanes lobatus NBRC 12513.</title>
        <authorList>
            <person name="Komaki H."/>
            <person name="Tamura T."/>
        </authorList>
    </citation>
    <scope>NUCLEOTIDE SEQUENCE [LARGE SCALE GENOMIC DNA]</scope>
    <source>
        <strain evidence="3 6">NBRC 12513</strain>
    </source>
</reference>
<comment type="caution">
    <text evidence="4">The sequence shown here is derived from an EMBL/GenBank/DDBJ whole genome shotgun (WGS) entry which is preliminary data.</text>
</comment>
<reference evidence="4 5" key="1">
    <citation type="submission" date="2020-08" db="EMBL/GenBank/DDBJ databases">
        <title>Sequencing the genomes of 1000 actinobacteria strains.</title>
        <authorList>
            <person name="Klenk H.-P."/>
        </authorList>
    </citation>
    <scope>NUCLEOTIDE SEQUENCE [LARGE SCALE GENOMIC DNA]</scope>
    <source>
        <strain evidence="4 5">DSM 43150</strain>
    </source>
</reference>
<evidence type="ECO:0000256" key="1">
    <source>
        <dbReference type="SAM" id="Coils"/>
    </source>
</evidence>
<dbReference type="EMBL" id="JACHNC010000001">
    <property type="protein sequence ID" value="MBB4747757.1"/>
    <property type="molecule type" value="Genomic_DNA"/>
</dbReference>
<proteinExistence type="predicted"/>
<feature type="compositionally biased region" description="Basic and acidic residues" evidence="2">
    <location>
        <begin position="250"/>
        <end position="267"/>
    </location>
</feature>
<dbReference type="EMBL" id="BOMP01000156">
    <property type="protein sequence ID" value="GIE45170.1"/>
    <property type="molecule type" value="Genomic_DNA"/>
</dbReference>